<dbReference type="STRING" id="379066.GAU_3287"/>
<organism evidence="2 3">
    <name type="scientific">Gemmatimonas aurantiaca (strain DSM 14586 / JCM 11422 / NBRC 100505 / T-27)</name>
    <dbReference type="NCBI Taxonomy" id="379066"/>
    <lineage>
        <taxon>Bacteria</taxon>
        <taxon>Pseudomonadati</taxon>
        <taxon>Gemmatimonadota</taxon>
        <taxon>Gemmatimonadia</taxon>
        <taxon>Gemmatimonadales</taxon>
        <taxon>Gemmatimonadaceae</taxon>
        <taxon>Gemmatimonas</taxon>
    </lineage>
</organism>
<reference evidence="3" key="1">
    <citation type="submission" date="2006-03" db="EMBL/GenBank/DDBJ databases">
        <title>Complete genome sequence of Gemmatimonas aurantiaca T-27 that represents a novel phylum Gemmatimonadetes.</title>
        <authorList>
            <person name="Takasaki K."/>
            <person name="Ichikawa N."/>
            <person name="Miura H."/>
            <person name="Matsushita S."/>
            <person name="Watanabe Y."/>
            <person name="Oguchi A."/>
            <person name="Ankai A."/>
            <person name="Yashiro I."/>
            <person name="Takahashi M."/>
            <person name="Terui Y."/>
            <person name="Fukui S."/>
            <person name="Yokoyama H."/>
            <person name="Tanikawa S."/>
            <person name="Hanada S."/>
            <person name="Kamagata Y."/>
            <person name="Fujita N."/>
        </authorList>
    </citation>
    <scope>NUCLEOTIDE SEQUENCE [LARGE SCALE GENOMIC DNA]</scope>
    <source>
        <strain evidence="3">T-27 / DSM 14586 / JCM 11422 / NBRC 100505</strain>
    </source>
</reference>
<feature type="domain" description="Serine aminopeptidase S33" evidence="1">
    <location>
        <begin position="64"/>
        <end position="295"/>
    </location>
</feature>
<gene>
    <name evidence="2" type="ordered locus">GAU_3287</name>
</gene>
<dbReference type="ESTHER" id="gemat-c1acv2">
    <property type="family name" value="Monoglyceridelipase_lysophospholip"/>
</dbReference>
<dbReference type="InterPro" id="IPR051044">
    <property type="entry name" value="MAG_DAG_Lipase"/>
</dbReference>
<dbReference type="EMBL" id="AP009153">
    <property type="protein sequence ID" value="BAH40329.1"/>
    <property type="molecule type" value="Genomic_DNA"/>
</dbReference>
<dbReference type="HOGENOM" id="CLU_026209_7_2_0"/>
<dbReference type="KEGG" id="gau:GAU_3287"/>
<dbReference type="InterPro" id="IPR029058">
    <property type="entry name" value="AB_hydrolase_fold"/>
</dbReference>
<proteinExistence type="predicted"/>
<keyword evidence="3" id="KW-1185">Reference proteome</keyword>
<evidence type="ECO:0000313" key="3">
    <source>
        <dbReference type="Proteomes" id="UP000002209"/>
    </source>
</evidence>
<sequence>MLLHAPYNLHIAGAFRRRYAFAAVPASLPHCRSRTMTAVQTQEWTIARSDTLSLHARAWTGPEAPRAVVVINHGFLAHSGQYDGTARELVARGFNVYAYDMRGHGKSGGDRYWVDTYGDCVNDLAAFVEQVRAREPGQQLFLYGHSAGGVISTVFVQQHAELINGFICASFAFEVPPPEFLLQALRVVGDLIPRAPLLSLNPADFSRDPAVVEAIRNDPLVIHEPGPGHTLAELIRAHDHLGKTFGEVRLPVFIIHGTADKATRPHGSQRFYDEAGSHDKMLRLYEDHVHDLLVDYGKEQVLNDIVAWINARITTAH</sequence>
<dbReference type="PANTHER" id="PTHR11614">
    <property type="entry name" value="PHOSPHOLIPASE-RELATED"/>
    <property type="match status" value="1"/>
</dbReference>
<dbReference type="InterPro" id="IPR022742">
    <property type="entry name" value="Hydrolase_4"/>
</dbReference>
<accession>C1ACV2</accession>
<evidence type="ECO:0000259" key="1">
    <source>
        <dbReference type="Pfam" id="PF12146"/>
    </source>
</evidence>
<protein>
    <submittedName>
        <fullName evidence="2">Putative lipase</fullName>
    </submittedName>
</protein>
<dbReference type="Gene3D" id="3.40.50.1820">
    <property type="entry name" value="alpha/beta hydrolase"/>
    <property type="match status" value="1"/>
</dbReference>
<evidence type="ECO:0000313" key="2">
    <source>
        <dbReference type="EMBL" id="BAH40329.1"/>
    </source>
</evidence>
<dbReference type="Proteomes" id="UP000002209">
    <property type="component" value="Chromosome"/>
</dbReference>
<dbReference type="Pfam" id="PF12146">
    <property type="entry name" value="Hydrolase_4"/>
    <property type="match status" value="1"/>
</dbReference>
<dbReference type="eggNOG" id="COG2267">
    <property type="taxonomic scope" value="Bacteria"/>
</dbReference>
<dbReference type="SUPFAM" id="SSF53474">
    <property type="entry name" value="alpha/beta-Hydrolases"/>
    <property type="match status" value="1"/>
</dbReference>
<dbReference type="AlphaFoldDB" id="C1ACV2"/>
<name>C1ACV2_GEMAT</name>